<organism evidence="5 6">
    <name type="scientific">Vescimonas coprocola</name>
    <dbReference type="NCBI Taxonomy" id="2714355"/>
    <lineage>
        <taxon>Bacteria</taxon>
        <taxon>Bacillati</taxon>
        <taxon>Bacillota</taxon>
        <taxon>Clostridia</taxon>
        <taxon>Eubacteriales</taxon>
        <taxon>Oscillospiraceae</taxon>
        <taxon>Vescimonas</taxon>
    </lineage>
</organism>
<dbReference type="InterPro" id="IPR036388">
    <property type="entry name" value="WH-like_DNA-bd_sf"/>
</dbReference>
<evidence type="ECO:0000256" key="1">
    <source>
        <dbReference type="ARBA" id="ARBA00023015"/>
    </source>
</evidence>
<dbReference type="GO" id="GO:0003677">
    <property type="term" value="F:DNA binding"/>
    <property type="evidence" value="ECO:0007669"/>
    <property type="project" value="UniProtKB-KW"/>
</dbReference>
<dbReference type="GO" id="GO:0003700">
    <property type="term" value="F:DNA-binding transcription factor activity"/>
    <property type="evidence" value="ECO:0007669"/>
    <property type="project" value="InterPro"/>
</dbReference>
<dbReference type="InterPro" id="IPR036390">
    <property type="entry name" value="WH_DNA-bd_sf"/>
</dbReference>
<dbReference type="RefSeq" id="WP_213541230.1">
    <property type="nucleotide sequence ID" value="NZ_AP023418.1"/>
</dbReference>
<gene>
    <name evidence="5" type="ORF">MM50RIKEN_00060</name>
</gene>
<dbReference type="AlphaFoldDB" id="A0A810Q6H1"/>
<dbReference type="InterPro" id="IPR008920">
    <property type="entry name" value="TF_FadR/GntR_C"/>
</dbReference>
<dbReference type="Gene3D" id="1.10.10.10">
    <property type="entry name" value="Winged helix-like DNA-binding domain superfamily/Winged helix DNA-binding domain"/>
    <property type="match status" value="1"/>
</dbReference>
<dbReference type="SMART" id="SM00895">
    <property type="entry name" value="FCD"/>
    <property type="match status" value="1"/>
</dbReference>
<keyword evidence="3" id="KW-0804">Transcription</keyword>
<dbReference type="Proteomes" id="UP000681035">
    <property type="component" value="Chromosome"/>
</dbReference>
<dbReference type="CDD" id="cd07377">
    <property type="entry name" value="WHTH_GntR"/>
    <property type="match status" value="1"/>
</dbReference>
<protein>
    <submittedName>
        <fullName evidence="5">GntR family transcriptional regulator</fullName>
    </submittedName>
</protein>
<dbReference type="PANTHER" id="PTHR43537">
    <property type="entry name" value="TRANSCRIPTIONAL REGULATOR, GNTR FAMILY"/>
    <property type="match status" value="1"/>
</dbReference>
<feature type="domain" description="HTH gntR-type" evidence="4">
    <location>
        <begin position="4"/>
        <end position="71"/>
    </location>
</feature>
<dbReference type="KEGG" id="vcop:MM50RIKEN_00060"/>
<reference evidence="5" key="1">
    <citation type="submission" date="2020-09" db="EMBL/GenBank/DDBJ databases">
        <title>New species isolated from human feces.</title>
        <authorList>
            <person name="Kitahara M."/>
            <person name="Shigeno Y."/>
            <person name="Shime M."/>
            <person name="Matsumoto Y."/>
            <person name="Nakamura S."/>
            <person name="Motooka D."/>
            <person name="Fukuoka S."/>
            <person name="Nishikawa H."/>
            <person name="Benno Y."/>
        </authorList>
    </citation>
    <scope>NUCLEOTIDE SEQUENCE</scope>
    <source>
        <strain evidence="5">MM50</strain>
    </source>
</reference>
<accession>A0A810Q6H1</accession>
<dbReference type="InterPro" id="IPR011711">
    <property type="entry name" value="GntR_C"/>
</dbReference>
<sequence>MKQGNPADIVYDYIKNQIVTKAIYPGTRIVEEELVRETGVSRTPVRSALMRLAYDGLIQQQPNRGAVVAKPSATDLRQVYEARAVLEVGAFRAAVHRRSEESVLQMEQNLQKQQDLKNLFNMTEYVQLNREFHWIITMEAQNAYYEKYLNELQNKVATYLLFWDTSTTNSLSLDLHRRIFEAFRDRDEQKGVLALMEDLQLAEECVRESQQL</sequence>
<evidence type="ECO:0000256" key="3">
    <source>
        <dbReference type="ARBA" id="ARBA00023163"/>
    </source>
</evidence>
<proteinExistence type="predicted"/>
<dbReference type="Gene3D" id="1.20.120.530">
    <property type="entry name" value="GntR ligand-binding domain-like"/>
    <property type="match status" value="1"/>
</dbReference>
<keyword evidence="6" id="KW-1185">Reference proteome</keyword>
<dbReference type="InterPro" id="IPR000524">
    <property type="entry name" value="Tscrpt_reg_HTH_GntR"/>
</dbReference>
<keyword evidence="2" id="KW-0238">DNA-binding</keyword>
<evidence type="ECO:0000313" key="5">
    <source>
        <dbReference type="EMBL" id="BCK80243.1"/>
    </source>
</evidence>
<dbReference type="SUPFAM" id="SSF46785">
    <property type="entry name" value="Winged helix' DNA-binding domain"/>
    <property type="match status" value="1"/>
</dbReference>
<dbReference type="Pfam" id="PF07729">
    <property type="entry name" value="FCD"/>
    <property type="match status" value="1"/>
</dbReference>
<dbReference type="PROSITE" id="PS50949">
    <property type="entry name" value="HTH_GNTR"/>
    <property type="match status" value="1"/>
</dbReference>
<dbReference type="SMART" id="SM00345">
    <property type="entry name" value="HTH_GNTR"/>
    <property type="match status" value="1"/>
</dbReference>
<evidence type="ECO:0000259" key="4">
    <source>
        <dbReference type="PROSITE" id="PS50949"/>
    </source>
</evidence>
<name>A0A810Q6H1_9FIRM</name>
<dbReference type="Pfam" id="PF00392">
    <property type="entry name" value="GntR"/>
    <property type="match status" value="1"/>
</dbReference>
<evidence type="ECO:0000256" key="2">
    <source>
        <dbReference type="ARBA" id="ARBA00023125"/>
    </source>
</evidence>
<evidence type="ECO:0000313" key="6">
    <source>
        <dbReference type="Proteomes" id="UP000681035"/>
    </source>
</evidence>
<dbReference type="PANTHER" id="PTHR43537:SF45">
    <property type="entry name" value="GNTR FAMILY REGULATORY PROTEIN"/>
    <property type="match status" value="1"/>
</dbReference>
<keyword evidence="1" id="KW-0805">Transcription regulation</keyword>
<dbReference type="SUPFAM" id="SSF48008">
    <property type="entry name" value="GntR ligand-binding domain-like"/>
    <property type="match status" value="1"/>
</dbReference>
<dbReference type="EMBL" id="AP023418">
    <property type="protein sequence ID" value="BCK80243.1"/>
    <property type="molecule type" value="Genomic_DNA"/>
</dbReference>